<evidence type="ECO:0000256" key="7">
    <source>
        <dbReference type="PIRSR" id="PIRSR630616-2"/>
    </source>
</evidence>
<feature type="compositionally biased region" description="Basic and acidic residues" evidence="9">
    <location>
        <begin position="133"/>
        <end position="142"/>
    </location>
</feature>
<dbReference type="InterPro" id="IPR008271">
    <property type="entry name" value="Ser/Thr_kinase_AS"/>
</dbReference>
<evidence type="ECO:0000256" key="4">
    <source>
        <dbReference type="ARBA" id="ARBA00022777"/>
    </source>
</evidence>
<feature type="region of interest" description="Disordered" evidence="9">
    <location>
        <begin position="34"/>
        <end position="80"/>
    </location>
</feature>
<evidence type="ECO:0000256" key="2">
    <source>
        <dbReference type="ARBA" id="ARBA00022679"/>
    </source>
</evidence>
<dbReference type="InterPro" id="IPR000719">
    <property type="entry name" value="Prot_kinase_dom"/>
</dbReference>
<evidence type="ECO:0000256" key="6">
    <source>
        <dbReference type="PIRSR" id="PIRSR630616-1"/>
    </source>
</evidence>
<dbReference type="InterPro" id="IPR011009">
    <property type="entry name" value="Kinase-like_dom_sf"/>
</dbReference>
<comment type="caution">
    <text evidence="11">The sequence shown here is derived from an EMBL/GenBank/DDBJ whole genome shotgun (WGS) entry which is preliminary data.</text>
</comment>
<evidence type="ECO:0000256" key="1">
    <source>
        <dbReference type="ARBA" id="ARBA00022527"/>
    </source>
</evidence>
<dbReference type="FunFam" id="1.10.510.10:FF:000813">
    <property type="entry name" value="Aurora-like kinase"/>
    <property type="match status" value="1"/>
</dbReference>
<feature type="active site" description="Proton acceptor" evidence="6">
    <location>
        <position position="474"/>
    </location>
</feature>
<feature type="cross-link" description="Glycyl lysine isopeptide (Lys-Gly) (interchain with G-Cter in SUMO2)" evidence="8">
    <location>
        <position position="476"/>
    </location>
</feature>
<dbReference type="GO" id="GO:0005524">
    <property type="term" value="F:ATP binding"/>
    <property type="evidence" value="ECO:0007669"/>
    <property type="project" value="UniProtKB-KW"/>
</dbReference>
<dbReference type="PANTHER" id="PTHR24350">
    <property type="entry name" value="SERINE/THREONINE-PROTEIN KINASE IAL-RELATED"/>
    <property type="match status" value="1"/>
</dbReference>
<dbReference type="GO" id="GO:0004674">
    <property type="term" value="F:protein serine/threonine kinase activity"/>
    <property type="evidence" value="ECO:0007669"/>
    <property type="project" value="UniProtKB-KW"/>
</dbReference>
<dbReference type="Proteomes" id="UP000612055">
    <property type="component" value="Unassembled WGS sequence"/>
</dbReference>
<feature type="region of interest" description="Disordered" evidence="9">
    <location>
        <begin position="1"/>
        <end position="21"/>
    </location>
</feature>
<evidence type="ECO:0000256" key="8">
    <source>
        <dbReference type="PIRSR" id="PIRSR630616-3"/>
    </source>
</evidence>
<proteinExistence type="predicted"/>
<dbReference type="Gene3D" id="1.10.510.10">
    <property type="entry name" value="Transferase(Phosphotransferase) domain 1"/>
    <property type="match status" value="1"/>
</dbReference>
<sequence length="718" mass="75471">MASAACASRGEASAQQESETGLILRRSSFVNSGGGVGVVVTPAEPSPHHHDHDDEVREGNVQLEDALSPPNSRDKSSRSIRAAAANLKAQLQSWWPATRARRASCGPVDADVESNIPPAQRFGSAYAPASHRRATDHADHHPASGPTSAATSSACAYPASAVSSTATSPCPYAASSPGPGPYYPQSLSQVLRVSSVTSHLHQHQPHPNPDPSKLTHSRRSCGYPDASEASSGPSSTSEGTAGPGTPGAPQPSCCCPQPPRTPPPAVAPVLAHKVLPPPPVSHASAVAQGGIAPLSPALQAGAGGNSHPTPVFNACPTRPLPGEGLFYMSPSARASMWTARRGVRWSLREYSLTRKLYQGYASKVYQATCLTSSQEVVLKVYSLTQLTTFLTYQVLRELDIHSRLRHPGVVQLLAAFREGDNLVLVLEYVRGGSLESARRKLGGRLSEPWAVHLVLLPLLRALAAVHKMGVVHRDIKPENLLFTPDWRLKLCDFGVSVALHDERAVTRAGSPEYMAPEVSACPLKHTPADNKVDDALAYGTAADVFSIGALAYELLVGFTPYPSGPPAATVAASKVVRCMTDPHATPAPASAAAEPRKPAAPVQLAFPGSVSPAARAFITACLQPHPGDRPTVDQLLSHEWVVGQTAMLQSAAEAQQAQARQAQQQAVTGAAAQQPVAAQQQQPAAQPQSQPAREEGEQRLEQAPVAMVGAQQTAVAVP</sequence>
<feature type="region of interest" description="Disordered" evidence="9">
    <location>
        <begin position="668"/>
        <end position="718"/>
    </location>
</feature>
<feature type="binding site" evidence="7">
    <location>
        <position position="492"/>
    </location>
    <ligand>
        <name>ATP</name>
        <dbReference type="ChEBI" id="CHEBI:30616"/>
    </ligand>
</feature>
<dbReference type="SUPFAM" id="SSF56112">
    <property type="entry name" value="Protein kinase-like (PK-like)"/>
    <property type="match status" value="1"/>
</dbReference>
<evidence type="ECO:0000256" key="3">
    <source>
        <dbReference type="ARBA" id="ARBA00022741"/>
    </source>
</evidence>
<keyword evidence="5 7" id="KW-0067">ATP-binding</keyword>
<reference evidence="11" key="1">
    <citation type="journal article" date="2020" name="bioRxiv">
        <title>Comparative genomics of Chlamydomonas.</title>
        <authorList>
            <person name="Craig R.J."/>
            <person name="Hasan A.R."/>
            <person name="Ness R.W."/>
            <person name="Keightley P.D."/>
        </authorList>
    </citation>
    <scope>NUCLEOTIDE SEQUENCE</scope>
    <source>
        <strain evidence="11">CCAP 11/70</strain>
    </source>
</reference>
<keyword evidence="4" id="KW-0418">Kinase</keyword>
<dbReference type="EMBL" id="JAEHOE010000001">
    <property type="protein sequence ID" value="KAG2501711.1"/>
    <property type="molecule type" value="Genomic_DNA"/>
</dbReference>
<name>A0A835YIT0_9CHLO</name>
<dbReference type="PROSITE" id="PS00108">
    <property type="entry name" value="PROTEIN_KINASE_ST"/>
    <property type="match status" value="1"/>
</dbReference>
<evidence type="ECO:0000256" key="5">
    <source>
        <dbReference type="ARBA" id="ARBA00022840"/>
    </source>
</evidence>
<accession>A0A835YIT0</accession>
<evidence type="ECO:0000259" key="10">
    <source>
        <dbReference type="PROSITE" id="PS50011"/>
    </source>
</evidence>
<feature type="region of interest" description="Disordered" evidence="9">
    <location>
        <begin position="194"/>
        <end position="259"/>
    </location>
</feature>
<feature type="binding site" evidence="7">
    <location>
        <begin position="478"/>
        <end position="479"/>
    </location>
    <ligand>
        <name>ATP</name>
        <dbReference type="ChEBI" id="CHEBI:30616"/>
    </ligand>
</feature>
<evidence type="ECO:0000313" key="11">
    <source>
        <dbReference type="EMBL" id="KAG2501711.1"/>
    </source>
</evidence>
<feature type="compositionally biased region" description="Basic and acidic residues" evidence="9">
    <location>
        <begin position="46"/>
        <end position="58"/>
    </location>
</feature>
<evidence type="ECO:0000256" key="9">
    <source>
        <dbReference type="SAM" id="MobiDB-lite"/>
    </source>
</evidence>
<protein>
    <recommendedName>
        <fullName evidence="10">Protein kinase domain-containing protein</fullName>
    </recommendedName>
</protein>
<feature type="binding site" evidence="7">
    <location>
        <position position="379"/>
    </location>
    <ligand>
        <name>ATP</name>
        <dbReference type="ChEBI" id="CHEBI:30616"/>
    </ligand>
</feature>
<organism evidence="11 12">
    <name type="scientific">Edaphochlamys debaryana</name>
    <dbReference type="NCBI Taxonomy" id="47281"/>
    <lineage>
        <taxon>Eukaryota</taxon>
        <taxon>Viridiplantae</taxon>
        <taxon>Chlorophyta</taxon>
        <taxon>core chlorophytes</taxon>
        <taxon>Chlorophyceae</taxon>
        <taxon>CS clade</taxon>
        <taxon>Chlamydomonadales</taxon>
        <taxon>Chlamydomonadales incertae sedis</taxon>
        <taxon>Edaphochlamys</taxon>
    </lineage>
</organism>
<dbReference type="AlphaFoldDB" id="A0A835YIT0"/>
<keyword evidence="12" id="KW-1185">Reference proteome</keyword>
<dbReference type="SMART" id="SM00220">
    <property type="entry name" value="S_TKc"/>
    <property type="match status" value="1"/>
</dbReference>
<keyword evidence="3 7" id="KW-0547">Nucleotide-binding</keyword>
<keyword evidence="2" id="KW-0808">Transferase</keyword>
<dbReference type="PROSITE" id="PS50011">
    <property type="entry name" value="PROTEIN_KINASE_DOM"/>
    <property type="match status" value="1"/>
</dbReference>
<keyword evidence="1" id="KW-0723">Serine/threonine-protein kinase</keyword>
<dbReference type="InterPro" id="IPR030616">
    <property type="entry name" value="Aur-like"/>
</dbReference>
<feature type="compositionally biased region" description="Low complexity" evidence="9">
    <location>
        <begin position="226"/>
        <end position="240"/>
    </location>
</feature>
<feature type="compositionally biased region" description="Low complexity" evidence="9">
    <location>
        <begin position="668"/>
        <end position="691"/>
    </location>
</feature>
<gene>
    <name evidence="11" type="ORF">HYH03_000212</name>
</gene>
<dbReference type="Pfam" id="PF00069">
    <property type="entry name" value="Pkinase"/>
    <property type="match status" value="1"/>
</dbReference>
<dbReference type="OrthoDB" id="377346at2759"/>
<feature type="region of interest" description="Disordered" evidence="9">
    <location>
        <begin position="114"/>
        <end position="151"/>
    </location>
</feature>
<feature type="domain" description="Protein kinase" evidence="10">
    <location>
        <begin position="350"/>
        <end position="641"/>
    </location>
</feature>
<evidence type="ECO:0000313" key="12">
    <source>
        <dbReference type="Proteomes" id="UP000612055"/>
    </source>
</evidence>